<evidence type="ECO:0000313" key="3">
    <source>
        <dbReference type="Proteomes" id="UP001201812"/>
    </source>
</evidence>
<proteinExistence type="predicted"/>
<comment type="caution">
    <text evidence="2">The sequence shown here is derived from an EMBL/GenBank/DDBJ whole genome shotgun (WGS) entry which is preliminary data.</text>
</comment>
<gene>
    <name evidence="2" type="ORF">DdX_14685</name>
</gene>
<keyword evidence="3" id="KW-1185">Reference proteome</keyword>
<evidence type="ECO:0000313" key="2">
    <source>
        <dbReference type="EMBL" id="KAI1703746.1"/>
    </source>
</evidence>
<dbReference type="AlphaFoldDB" id="A0AAD4R1P3"/>
<sequence>MERNIDLLTDRLLYSNNPYSRTNRRLRPAERREEPQGRAQPSKSHRPEVRGKKYVSITEDIDYAHYMQQGRRKVIFQPSELGEKIVLIATYGERSRKRILSL</sequence>
<protein>
    <submittedName>
        <fullName evidence="2">Uncharacterized protein</fullName>
    </submittedName>
</protein>
<reference evidence="2" key="1">
    <citation type="submission" date="2022-01" db="EMBL/GenBank/DDBJ databases">
        <title>Genome Sequence Resource for Two Populations of Ditylenchus destructor, the Migratory Endoparasitic Phytonematode.</title>
        <authorList>
            <person name="Zhang H."/>
            <person name="Lin R."/>
            <person name="Xie B."/>
        </authorList>
    </citation>
    <scope>NUCLEOTIDE SEQUENCE</scope>
    <source>
        <strain evidence="2">BazhouSP</strain>
    </source>
</reference>
<name>A0AAD4R1P3_9BILA</name>
<feature type="compositionally biased region" description="Basic and acidic residues" evidence="1">
    <location>
        <begin position="27"/>
        <end position="36"/>
    </location>
</feature>
<accession>A0AAD4R1P3</accession>
<feature type="region of interest" description="Disordered" evidence="1">
    <location>
        <begin position="18"/>
        <end position="51"/>
    </location>
</feature>
<evidence type="ECO:0000256" key="1">
    <source>
        <dbReference type="SAM" id="MobiDB-lite"/>
    </source>
</evidence>
<organism evidence="2 3">
    <name type="scientific">Ditylenchus destructor</name>
    <dbReference type="NCBI Taxonomy" id="166010"/>
    <lineage>
        <taxon>Eukaryota</taxon>
        <taxon>Metazoa</taxon>
        <taxon>Ecdysozoa</taxon>
        <taxon>Nematoda</taxon>
        <taxon>Chromadorea</taxon>
        <taxon>Rhabditida</taxon>
        <taxon>Tylenchina</taxon>
        <taxon>Tylenchomorpha</taxon>
        <taxon>Sphaerularioidea</taxon>
        <taxon>Anguinidae</taxon>
        <taxon>Anguininae</taxon>
        <taxon>Ditylenchus</taxon>
    </lineage>
</organism>
<dbReference type="Proteomes" id="UP001201812">
    <property type="component" value="Unassembled WGS sequence"/>
</dbReference>
<dbReference type="EMBL" id="JAKKPZ010000077">
    <property type="protein sequence ID" value="KAI1703746.1"/>
    <property type="molecule type" value="Genomic_DNA"/>
</dbReference>